<gene>
    <name evidence="4" type="ordered locus">Dde_0678</name>
</gene>
<dbReference type="SUPFAM" id="SSF52833">
    <property type="entry name" value="Thioredoxin-like"/>
    <property type="match status" value="1"/>
</dbReference>
<evidence type="ECO:0000256" key="1">
    <source>
        <dbReference type="SAM" id="MobiDB-lite"/>
    </source>
</evidence>
<reference evidence="4 5" key="1">
    <citation type="journal article" date="2011" name="J. Bacteriol.">
        <title>Complete genome sequence and updated annotation of Desulfovibrio alaskensis G20.</title>
        <authorList>
            <person name="Hauser L.J."/>
            <person name="Land M.L."/>
            <person name="Brown S.D."/>
            <person name="Larimer F."/>
            <person name="Keller K.L."/>
            <person name="Rapp-Giles B.J."/>
            <person name="Price M.N."/>
            <person name="Lin M."/>
            <person name="Bruce D.C."/>
            <person name="Detter J.C."/>
            <person name="Tapia R."/>
            <person name="Han C.S."/>
            <person name="Goodwin L.A."/>
            <person name="Cheng J.F."/>
            <person name="Pitluck S."/>
            <person name="Copeland A."/>
            <person name="Lucas S."/>
            <person name="Nolan M."/>
            <person name="Lapidus A.L."/>
            <person name="Palumbo A.V."/>
            <person name="Wall J.D."/>
        </authorList>
    </citation>
    <scope>NUCLEOTIDE SEQUENCE [LARGE SCALE GENOMIC DNA]</scope>
    <source>
        <strain evidence="5">ATCC BAA 1058 / DSM 17464 / G20</strain>
    </source>
</reference>
<dbReference type="Proteomes" id="UP000002710">
    <property type="component" value="Chromosome"/>
</dbReference>
<dbReference type="PROSITE" id="PS50206">
    <property type="entry name" value="RHODANESE_3"/>
    <property type="match status" value="1"/>
</dbReference>
<dbReference type="Gene3D" id="3.40.250.10">
    <property type="entry name" value="Rhodanese-like domain"/>
    <property type="match status" value="1"/>
</dbReference>
<dbReference type="KEGG" id="dde:Dde_0678"/>
<evidence type="ECO:0000259" key="3">
    <source>
        <dbReference type="PROSITE" id="PS50206"/>
    </source>
</evidence>
<dbReference type="GO" id="GO:0004792">
    <property type="term" value="F:thiosulfate-cyanide sulfurtransferase activity"/>
    <property type="evidence" value="ECO:0007669"/>
    <property type="project" value="TreeGrafter"/>
</dbReference>
<dbReference type="RefSeq" id="WP_011366767.1">
    <property type="nucleotide sequence ID" value="NC_007519.1"/>
</dbReference>
<keyword evidence="5" id="KW-1185">Reference proteome</keyword>
<evidence type="ECO:0000313" key="4">
    <source>
        <dbReference type="EMBL" id="ABB37479.1"/>
    </source>
</evidence>
<feature type="region of interest" description="Disordered" evidence="1">
    <location>
        <begin position="44"/>
        <end position="70"/>
    </location>
</feature>
<feature type="signal peptide" evidence="2">
    <location>
        <begin position="1"/>
        <end position="40"/>
    </location>
</feature>
<dbReference type="InterPro" id="IPR001763">
    <property type="entry name" value="Rhodanese-like_dom"/>
</dbReference>
<dbReference type="HOGENOM" id="CLU_686472_0_0_7"/>
<organism evidence="4 5">
    <name type="scientific">Oleidesulfovibrio alaskensis (strain ATCC BAA-1058 / DSM 17464 / G20)</name>
    <name type="common">Desulfovibrio alaskensis</name>
    <dbReference type="NCBI Taxonomy" id="207559"/>
    <lineage>
        <taxon>Bacteria</taxon>
        <taxon>Pseudomonadati</taxon>
        <taxon>Thermodesulfobacteriota</taxon>
        <taxon>Desulfovibrionia</taxon>
        <taxon>Desulfovibrionales</taxon>
        <taxon>Desulfovibrionaceae</taxon>
        <taxon>Oleidesulfovibrio</taxon>
    </lineage>
</organism>
<dbReference type="Gene3D" id="3.40.30.10">
    <property type="entry name" value="Glutaredoxin"/>
    <property type="match status" value="1"/>
</dbReference>
<dbReference type="Pfam" id="PF00581">
    <property type="entry name" value="Rhodanese"/>
    <property type="match status" value="1"/>
</dbReference>
<dbReference type="eggNOG" id="COG0607">
    <property type="taxonomic scope" value="Bacteria"/>
</dbReference>
<dbReference type="PANTHER" id="PTHR44086">
    <property type="entry name" value="THIOSULFATE SULFURTRANSFERASE RDL2, MITOCHONDRIAL-RELATED"/>
    <property type="match status" value="1"/>
</dbReference>
<evidence type="ECO:0000256" key="2">
    <source>
        <dbReference type="SAM" id="SignalP"/>
    </source>
</evidence>
<sequence length="401" mass="43528">MSVIRSFPFCRTSMRRSPHNVLAPAYVLLALCCLHMSAAAQPPLPPQQPALSAHAPGAAPENNTTRTEPHWHKTMRLQAAEHGYRLLDLDAVDSLPETTLLLDVRPDYEFAAGHVPGAVNMEFDPGDTDSLSAEKTLQLQQTLGPDKERMVVIYCRSFRCLRSGAAAKAAARLGYTNVWRVVEGYFGWLEQHRPDHSGRADGCSDRRTTQARTLPDHGLAILGGDADRRILGLPAGAHTVRLEEIPCDVLVVLFFNTHCTQCREQMQQLEHLARTVNSRAATQSHRAVAFAGIGVRESKRTLARLRRKQVHAVPLFADPDASLFAASGFAGIPGAWVIGPAGGKATDSPQTGGRAVLLSVAGDIAQNPEFRSLIFRMTNVPAWGISGPHTQEAAAAAEKPR</sequence>
<feature type="chain" id="PRO_5004220162" evidence="2">
    <location>
        <begin position="41"/>
        <end position="401"/>
    </location>
</feature>
<dbReference type="AlphaFoldDB" id="Q315B7"/>
<keyword evidence="2" id="KW-0732">Signal</keyword>
<dbReference type="SMART" id="SM00450">
    <property type="entry name" value="RHOD"/>
    <property type="match status" value="1"/>
</dbReference>
<protein>
    <submittedName>
        <fullName evidence="4">Rhodanese-like protein</fullName>
    </submittedName>
</protein>
<dbReference type="CDD" id="cd00158">
    <property type="entry name" value="RHOD"/>
    <property type="match status" value="1"/>
</dbReference>
<dbReference type="InterPro" id="IPR036249">
    <property type="entry name" value="Thioredoxin-like_sf"/>
</dbReference>
<dbReference type="EMBL" id="CP000112">
    <property type="protein sequence ID" value="ABB37479.1"/>
    <property type="molecule type" value="Genomic_DNA"/>
</dbReference>
<proteinExistence type="predicted"/>
<dbReference type="STRING" id="207559.Dde_0678"/>
<accession>Q315B7</accession>
<dbReference type="InterPro" id="IPR036873">
    <property type="entry name" value="Rhodanese-like_dom_sf"/>
</dbReference>
<name>Q315B7_OLEA2</name>
<evidence type="ECO:0000313" key="5">
    <source>
        <dbReference type="Proteomes" id="UP000002710"/>
    </source>
</evidence>
<feature type="domain" description="Rhodanese" evidence="3">
    <location>
        <begin position="95"/>
        <end position="197"/>
    </location>
</feature>
<dbReference type="PANTHER" id="PTHR44086:SF10">
    <property type="entry name" value="THIOSULFATE SULFURTRANSFERASE_RHODANESE-LIKE DOMAIN-CONTAINING PROTEIN 3"/>
    <property type="match status" value="1"/>
</dbReference>
<dbReference type="SUPFAM" id="SSF52821">
    <property type="entry name" value="Rhodanese/Cell cycle control phosphatase"/>
    <property type="match status" value="1"/>
</dbReference>